<evidence type="ECO:0000313" key="3">
    <source>
        <dbReference type="EMBL" id="MBB5998728.1"/>
    </source>
</evidence>
<feature type="transmembrane region" description="Helical" evidence="2">
    <location>
        <begin position="20"/>
        <end position="44"/>
    </location>
</feature>
<dbReference type="EMBL" id="JACHLY010000001">
    <property type="protein sequence ID" value="MBB5998728.1"/>
    <property type="molecule type" value="Genomic_DNA"/>
</dbReference>
<sequence length="295" mass="30582">MSDTTATHRRSGSRRGRFAWGQLATLGGSLAIAIGLALVSYGHIHSFARDAGASVWEAAIVAATVDGLIVVAIGAIGHARRTGATPPRMVKMALVIGIIATTGANVHDGLPHGWRGVVLALWVPIAAEVAYQLAMWVGRTPVPQEEPPELVVCGAFSSVESLSASLDGRRPLGLGEHVADDTGESRPGGVGVATDALPRIDDLPAKKRDALVVLLNEPAISGAELGQRLGLTPRTGQRYREQLTPMVRLHGGRPAPETVTRDTAAPLGDTAPMPPVGDDIAATAPCDTGERALVA</sequence>
<reference evidence="3 4" key="1">
    <citation type="submission" date="2020-08" db="EMBL/GenBank/DDBJ databases">
        <title>Sequencing the genomes of 1000 actinobacteria strains.</title>
        <authorList>
            <person name="Klenk H.-P."/>
        </authorList>
    </citation>
    <scope>NUCLEOTIDE SEQUENCE [LARGE SCALE GENOMIC DNA]</scope>
    <source>
        <strain evidence="3 4">DSM 44593</strain>
    </source>
</reference>
<accession>A0A841ECL5</accession>
<keyword evidence="4" id="KW-1185">Reference proteome</keyword>
<dbReference type="AlphaFoldDB" id="A0A841ECL5"/>
<evidence type="ECO:0000313" key="4">
    <source>
        <dbReference type="Proteomes" id="UP000578077"/>
    </source>
</evidence>
<dbReference type="InterPro" id="IPR021235">
    <property type="entry name" value="DUF2637"/>
</dbReference>
<keyword evidence="2" id="KW-0812">Transmembrane</keyword>
<feature type="transmembrane region" description="Helical" evidence="2">
    <location>
        <begin position="56"/>
        <end position="77"/>
    </location>
</feature>
<keyword evidence="2" id="KW-0472">Membrane</keyword>
<feature type="region of interest" description="Disordered" evidence="1">
    <location>
        <begin position="251"/>
        <end position="282"/>
    </location>
</feature>
<organism evidence="3 4">
    <name type="scientific">Streptomonospora salina</name>
    <dbReference type="NCBI Taxonomy" id="104205"/>
    <lineage>
        <taxon>Bacteria</taxon>
        <taxon>Bacillati</taxon>
        <taxon>Actinomycetota</taxon>
        <taxon>Actinomycetes</taxon>
        <taxon>Streptosporangiales</taxon>
        <taxon>Nocardiopsidaceae</taxon>
        <taxon>Streptomonospora</taxon>
    </lineage>
</organism>
<protein>
    <recommendedName>
        <fullName evidence="5">DUF2637 domain-containing protein</fullName>
    </recommendedName>
</protein>
<dbReference type="Proteomes" id="UP000578077">
    <property type="component" value="Unassembled WGS sequence"/>
</dbReference>
<evidence type="ECO:0000256" key="2">
    <source>
        <dbReference type="SAM" id="Phobius"/>
    </source>
</evidence>
<gene>
    <name evidence="3" type="ORF">HNR25_002479</name>
</gene>
<proteinExistence type="predicted"/>
<comment type="caution">
    <text evidence="3">The sequence shown here is derived from an EMBL/GenBank/DDBJ whole genome shotgun (WGS) entry which is preliminary data.</text>
</comment>
<name>A0A841ECL5_9ACTN</name>
<keyword evidence="2" id="KW-1133">Transmembrane helix</keyword>
<dbReference type="RefSeq" id="WP_184635174.1">
    <property type="nucleotide sequence ID" value="NZ_BAABKT010000041.1"/>
</dbReference>
<evidence type="ECO:0000256" key="1">
    <source>
        <dbReference type="SAM" id="MobiDB-lite"/>
    </source>
</evidence>
<dbReference type="Pfam" id="PF10935">
    <property type="entry name" value="DUF2637"/>
    <property type="match status" value="1"/>
</dbReference>
<evidence type="ECO:0008006" key="5">
    <source>
        <dbReference type="Google" id="ProtNLM"/>
    </source>
</evidence>